<dbReference type="InterPro" id="IPR009057">
    <property type="entry name" value="Homeodomain-like_sf"/>
</dbReference>
<dbReference type="SUPFAM" id="SSF46689">
    <property type="entry name" value="Homeodomain-like"/>
    <property type="match status" value="1"/>
</dbReference>
<protein>
    <recommendedName>
        <fullName evidence="4">Paired domain-containing protein</fullName>
    </recommendedName>
</protein>
<dbReference type="Proteomes" id="UP000765509">
    <property type="component" value="Unassembled WGS sequence"/>
</dbReference>
<evidence type="ECO:0008006" key="4">
    <source>
        <dbReference type="Google" id="ProtNLM"/>
    </source>
</evidence>
<organism evidence="2 3">
    <name type="scientific">Austropuccinia psidii MF-1</name>
    <dbReference type="NCBI Taxonomy" id="1389203"/>
    <lineage>
        <taxon>Eukaryota</taxon>
        <taxon>Fungi</taxon>
        <taxon>Dikarya</taxon>
        <taxon>Basidiomycota</taxon>
        <taxon>Pucciniomycotina</taxon>
        <taxon>Pucciniomycetes</taxon>
        <taxon>Pucciniales</taxon>
        <taxon>Sphaerophragmiaceae</taxon>
        <taxon>Austropuccinia</taxon>
    </lineage>
</organism>
<reference evidence="2" key="1">
    <citation type="submission" date="2021-03" db="EMBL/GenBank/DDBJ databases">
        <title>Draft genome sequence of rust myrtle Austropuccinia psidii MF-1, a brazilian biotype.</title>
        <authorList>
            <person name="Quecine M.C."/>
            <person name="Pachon D.M.R."/>
            <person name="Bonatelli M.L."/>
            <person name="Correr F.H."/>
            <person name="Franceschini L.M."/>
            <person name="Leite T.F."/>
            <person name="Margarido G.R.A."/>
            <person name="Almeida C.A."/>
            <person name="Ferrarezi J.A."/>
            <person name="Labate C.A."/>
        </authorList>
    </citation>
    <scope>NUCLEOTIDE SEQUENCE</scope>
    <source>
        <strain evidence="2">MF-1</strain>
    </source>
</reference>
<gene>
    <name evidence="2" type="ORF">O181_091004</name>
</gene>
<dbReference type="Gene3D" id="1.10.10.10">
    <property type="entry name" value="Winged helix-like DNA-binding domain superfamily/Winged helix DNA-binding domain"/>
    <property type="match status" value="1"/>
</dbReference>
<accession>A0A9Q3IWP4</accession>
<name>A0A9Q3IWP4_9BASI</name>
<dbReference type="Pfam" id="PF13384">
    <property type="entry name" value="HTH_23"/>
    <property type="match status" value="1"/>
</dbReference>
<feature type="region of interest" description="Disordered" evidence="1">
    <location>
        <begin position="50"/>
        <end position="71"/>
    </location>
</feature>
<sequence>MAPYHSEGIRGQIVGMHDGGASIHTIAQPLEVPPTTVHDTICQYQERGHLKSLPIPGQPPKLNDQDQWELS</sequence>
<dbReference type="OrthoDB" id="3548492at2759"/>
<evidence type="ECO:0000313" key="3">
    <source>
        <dbReference type="Proteomes" id="UP000765509"/>
    </source>
</evidence>
<dbReference type="EMBL" id="AVOT02057117">
    <property type="protein sequence ID" value="MBW0551289.1"/>
    <property type="molecule type" value="Genomic_DNA"/>
</dbReference>
<dbReference type="AlphaFoldDB" id="A0A9Q3IWP4"/>
<dbReference type="InterPro" id="IPR036388">
    <property type="entry name" value="WH-like_DNA-bd_sf"/>
</dbReference>
<proteinExistence type="predicted"/>
<comment type="caution">
    <text evidence="2">The sequence shown here is derived from an EMBL/GenBank/DDBJ whole genome shotgun (WGS) entry which is preliminary data.</text>
</comment>
<evidence type="ECO:0000313" key="2">
    <source>
        <dbReference type="EMBL" id="MBW0551289.1"/>
    </source>
</evidence>
<keyword evidence="3" id="KW-1185">Reference proteome</keyword>
<evidence type="ECO:0000256" key="1">
    <source>
        <dbReference type="SAM" id="MobiDB-lite"/>
    </source>
</evidence>